<sequence>MNKLFISFIILVSLMTLYFVSTDIDKIRASNGKQSTCTILHVNKYVTELYDEDFDTEYVNYTTISFMHLDTLNIYKQTIQTNREYIELQNIPCWSEDFSNKFKMAVIERSFMLSKKTIVLPAFMVLLYISLIYASSNV</sequence>
<keyword evidence="1" id="KW-1133">Transmembrane helix</keyword>
<keyword evidence="1" id="KW-0472">Membrane</keyword>
<gene>
    <name evidence="2" type="ORF">Terrestrivirus1_247</name>
</gene>
<evidence type="ECO:0000256" key="1">
    <source>
        <dbReference type="SAM" id="Phobius"/>
    </source>
</evidence>
<keyword evidence="1" id="KW-0812">Transmembrane</keyword>
<reference evidence="2" key="1">
    <citation type="submission" date="2018-10" db="EMBL/GenBank/DDBJ databases">
        <title>Hidden diversity of soil giant viruses.</title>
        <authorList>
            <person name="Schulz F."/>
            <person name="Alteio L."/>
            <person name="Goudeau D."/>
            <person name="Ryan E.M."/>
            <person name="Malmstrom R.R."/>
            <person name="Blanchard J."/>
            <person name="Woyke T."/>
        </authorList>
    </citation>
    <scope>NUCLEOTIDE SEQUENCE</scope>
    <source>
        <strain evidence="2">TEV1</strain>
    </source>
</reference>
<organism evidence="2">
    <name type="scientific">Terrestrivirus sp</name>
    <dbReference type="NCBI Taxonomy" id="2487775"/>
    <lineage>
        <taxon>Viruses</taxon>
        <taxon>Varidnaviria</taxon>
        <taxon>Bamfordvirae</taxon>
        <taxon>Nucleocytoviricota</taxon>
        <taxon>Megaviricetes</taxon>
        <taxon>Imitervirales</taxon>
        <taxon>Mimiviridae</taxon>
        <taxon>Klosneuvirinae</taxon>
    </lineage>
</organism>
<dbReference type="EMBL" id="MK071979">
    <property type="protein sequence ID" value="AYV75373.1"/>
    <property type="molecule type" value="Genomic_DNA"/>
</dbReference>
<feature type="transmembrane region" description="Helical" evidence="1">
    <location>
        <begin position="6"/>
        <end position="24"/>
    </location>
</feature>
<feature type="transmembrane region" description="Helical" evidence="1">
    <location>
        <begin position="118"/>
        <end position="136"/>
    </location>
</feature>
<protein>
    <submittedName>
        <fullName evidence="2">Uncharacterized protein</fullName>
    </submittedName>
</protein>
<accession>A0A3G4ZP58</accession>
<name>A0A3G4ZP58_9VIRU</name>
<evidence type="ECO:0000313" key="2">
    <source>
        <dbReference type="EMBL" id="AYV75373.1"/>
    </source>
</evidence>
<proteinExistence type="predicted"/>